<keyword evidence="1" id="KW-1133">Transmembrane helix</keyword>
<reference evidence="2" key="2">
    <citation type="journal article" date="2007" name="Science">
        <title>Draft genome sequence of the sexually transmitted pathogen Trichomonas vaginalis.</title>
        <authorList>
            <person name="Carlton J.M."/>
            <person name="Hirt R.P."/>
            <person name="Silva J.C."/>
            <person name="Delcher A.L."/>
            <person name="Schatz M."/>
            <person name="Zhao Q."/>
            <person name="Wortman J.R."/>
            <person name="Bidwell S.L."/>
            <person name="Alsmark U.C.M."/>
            <person name="Besteiro S."/>
            <person name="Sicheritz-Ponten T."/>
            <person name="Noel C.J."/>
            <person name="Dacks J.B."/>
            <person name="Foster P.G."/>
            <person name="Simillion C."/>
            <person name="Van de Peer Y."/>
            <person name="Miranda-Saavedra D."/>
            <person name="Barton G.J."/>
            <person name="Westrop G.D."/>
            <person name="Mueller S."/>
            <person name="Dessi D."/>
            <person name="Fiori P.L."/>
            <person name="Ren Q."/>
            <person name="Paulsen I."/>
            <person name="Zhang H."/>
            <person name="Bastida-Corcuera F.D."/>
            <person name="Simoes-Barbosa A."/>
            <person name="Brown M.T."/>
            <person name="Hayes R.D."/>
            <person name="Mukherjee M."/>
            <person name="Okumura C.Y."/>
            <person name="Schneider R."/>
            <person name="Smith A.J."/>
            <person name="Vanacova S."/>
            <person name="Villalvazo M."/>
            <person name="Haas B.J."/>
            <person name="Pertea M."/>
            <person name="Feldblyum T.V."/>
            <person name="Utterback T.R."/>
            <person name="Shu C.L."/>
            <person name="Osoegawa K."/>
            <person name="de Jong P.J."/>
            <person name="Hrdy I."/>
            <person name="Horvathova L."/>
            <person name="Zubacova Z."/>
            <person name="Dolezal P."/>
            <person name="Malik S.B."/>
            <person name="Logsdon J.M. Jr."/>
            <person name="Henze K."/>
            <person name="Gupta A."/>
            <person name="Wang C.C."/>
            <person name="Dunne R.L."/>
            <person name="Upcroft J.A."/>
            <person name="Upcroft P."/>
            <person name="White O."/>
            <person name="Salzberg S.L."/>
            <person name="Tang P."/>
            <person name="Chiu C.-H."/>
            <person name="Lee Y.-S."/>
            <person name="Embley T.M."/>
            <person name="Coombs G.H."/>
            <person name="Mottram J.C."/>
            <person name="Tachezy J."/>
            <person name="Fraser-Liggett C.M."/>
            <person name="Johnson P.J."/>
        </authorList>
    </citation>
    <scope>NUCLEOTIDE SEQUENCE [LARGE SCALE GENOMIC DNA]</scope>
    <source>
        <strain evidence="2">G3</strain>
    </source>
</reference>
<dbReference type="VEuPathDB" id="TrichDB:TVAGG3_1020540"/>
<evidence type="ECO:0000256" key="1">
    <source>
        <dbReference type="SAM" id="Phobius"/>
    </source>
</evidence>
<organism evidence="2 3">
    <name type="scientific">Trichomonas vaginalis (strain ATCC PRA-98 / G3)</name>
    <dbReference type="NCBI Taxonomy" id="412133"/>
    <lineage>
        <taxon>Eukaryota</taxon>
        <taxon>Metamonada</taxon>
        <taxon>Parabasalia</taxon>
        <taxon>Trichomonadida</taxon>
        <taxon>Trichomonadidae</taxon>
        <taxon>Trichomonas</taxon>
    </lineage>
</organism>
<dbReference type="KEGG" id="tva:4758640"/>
<keyword evidence="3" id="KW-1185">Reference proteome</keyword>
<proteinExistence type="predicted"/>
<reference evidence="2" key="1">
    <citation type="submission" date="2006-10" db="EMBL/GenBank/DDBJ databases">
        <authorList>
            <person name="Amadeo P."/>
            <person name="Zhao Q."/>
            <person name="Wortman J."/>
            <person name="Fraser-Liggett C."/>
            <person name="Carlton J."/>
        </authorList>
    </citation>
    <scope>NUCLEOTIDE SEQUENCE</scope>
    <source>
        <strain evidence="2">G3</strain>
    </source>
</reference>
<keyword evidence="1" id="KW-0472">Membrane</keyword>
<dbReference type="AlphaFoldDB" id="A2F2P3"/>
<dbReference type="InParanoid" id="A2F2P3"/>
<dbReference type="VEuPathDB" id="TrichDB:TVAG_304580"/>
<gene>
    <name evidence="2" type="ORF">TVAG_304580</name>
</gene>
<dbReference type="Proteomes" id="UP000001542">
    <property type="component" value="Unassembled WGS sequence"/>
</dbReference>
<accession>A2F2P3</accession>
<keyword evidence="1" id="KW-0812">Transmembrane</keyword>
<sequence length="78" mass="8997">MTESVDSDSDRITSAQIEEKINEAKELEQILKNEGKMPDKKKFQKHQHHGLPTWVKFLYVLTFLIAVAAFVVRIKSLV</sequence>
<feature type="transmembrane region" description="Helical" evidence="1">
    <location>
        <begin position="57"/>
        <end position="74"/>
    </location>
</feature>
<evidence type="ECO:0000313" key="3">
    <source>
        <dbReference type="Proteomes" id="UP000001542"/>
    </source>
</evidence>
<name>A2F2P3_TRIV3</name>
<evidence type="ECO:0000313" key="2">
    <source>
        <dbReference type="EMBL" id="EAY00817.1"/>
    </source>
</evidence>
<dbReference type="EMBL" id="DS113588">
    <property type="protein sequence ID" value="EAY00817.1"/>
    <property type="molecule type" value="Genomic_DNA"/>
</dbReference>
<dbReference type="RefSeq" id="XP_001313746.1">
    <property type="nucleotide sequence ID" value="XM_001313745.1"/>
</dbReference>
<protein>
    <submittedName>
        <fullName evidence="2">Uncharacterized protein</fullName>
    </submittedName>
</protein>